<gene>
    <name evidence="1" type="ORF">BK138_06500</name>
</gene>
<dbReference type="STRING" id="297318.BK138_06500"/>
<dbReference type="EMBL" id="MRTP01000001">
    <property type="protein sequence ID" value="OMF58194.1"/>
    <property type="molecule type" value="Genomic_DNA"/>
</dbReference>
<dbReference type="AlphaFoldDB" id="A0A1R1F275"/>
<sequence>MPGCAGVALYHTERIGVMQAFAAGEAFFEKIDTAVTGTSYYELLEHGDHEGDHDLVESSPEQLRAKIGTGEAAAFWMYSQQHGTLPWDAAFTYQTSGYGSFPHIAVFCDSPSEDTYSVLKEWLRHMTEQFSFPYAILYETRKMTDAMSYAAGDNGKTAFPYEKAFAFNKETPGLYGGQARYTGSKLRMVYPANVLNGEHLSIGIADTNLENWIQSCHDHGILYRVGEERWMWEVAPAKLEQVNQICGEAGALIAWQPRQTKKPRRKLP</sequence>
<dbReference type="Proteomes" id="UP000187172">
    <property type="component" value="Unassembled WGS sequence"/>
</dbReference>
<reference evidence="1 2" key="1">
    <citation type="submission" date="2016-11" db="EMBL/GenBank/DDBJ databases">
        <title>Paenibacillus species isolates.</title>
        <authorList>
            <person name="Beno S.M."/>
        </authorList>
    </citation>
    <scope>NUCLEOTIDE SEQUENCE [LARGE SCALE GENOMIC DNA]</scope>
    <source>
        <strain evidence="1 2">FSL R5-0378</strain>
    </source>
</reference>
<proteinExistence type="predicted"/>
<accession>A0A1R1F275</accession>
<protein>
    <submittedName>
        <fullName evidence="1">Uncharacterized protein</fullName>
    </submittedName>
</protein>
<evidence type="ECO:0000313" key="2">
    <source>
        <dbReference type="Proteomes" id="UP000187172"/>
    </source>
</evidence>
<dbReference type="RefSeq" id="WP_076167474.1">
    <property type="nucleotide sequence ID" value="NZ_MRTP01000001.1"/>
</dbReference>
<comment type="caution">
    <text evidence="1">The sequence shown here is derived from an EMBL/GenBank/DDBJ whole genome shotgun (WGS) entry which is preliminary data.</text>
</comment>
<keyword evidence="2" id="KW-1185">Reference proteome</keyword>
<evidence type="ECO:0000313" key="1">
    <source>
        <dbReference type="EMBL" id="OMF58194.1"/>
    </source>
</evidence>
<organism evidence="1 2">
    <name type="scientific">Paenibacillus rhizosphaerae</name>
    <dbReference type="NCBI Taxonomy" id="297318"/>
    <lineage>
        <taxon>Bacteria</taxon>
        <taxon>Bacillati</taxon>
        <taxon>Bacillota</taxon>
        <taxon>Bacilli</taxon>
        <taxon>Bacillales</taxon>
        <taxon>Paenibacillaceae</taxon>
        <taxon>Paenibacillus</taxon>
    </lineage>
</organism>
<name>A0A1R1F275_9BACL</name>